<comment type="caution">
    <text evidence="2">The sequence shown here is derived from an EMBL/GenBank/DDBJ whole genome shotgun (WGS) entry which is preliminary data.</text>
</comment>
<sequence length="269" mass="29870">MASNYPTNNPRPAQTVPPVDQYIFVQGGTTPLPASTAQDHMRQGRYVYDRFGHPIEPTTWAPNAPFTLQAATDRTHPAYDETVHPAEVEGTFVTQIAWIEDVERYNIRAQTFAGSTKYQGRKRGKGKGKAKQAPEYDNSRQGRVTDWQLLYEQAVTSTPPLDTSAAYGSGQQLPPAQYHEYDIRQQPDAEYAAIGEPGPTYYTVPHGYQPSPIVTVSAVHRTAQQPAPRPPPIYVIPPSAVSARPQSSHQPQEPSPRLRLSSSHPSMRR</sequence>
<evidence type="ECO:0000256" key="1">
    <source>
        <dbReference type="SAM" id="MobiDB-lite"/>
    </source>
</evidence>
<organism evidence="2 3">
    <name type="scientific">Coniosporium apollinis</name>
    <dbReference type="NCBI Taxonomy" id="61459"/>
    <lineage>
        <taxon>Eukaryota</taxon>
        <taxon>Fungi</taxon>
        <taxon>Dikarya</taxon>
        <taxon>Ascomycota</taxon>
        <taxon>Pezizomycotina</taxon>
        <taxon>Dothideomycetes</taxon>
        <taxon>Dothideomycetes incertae sedis</taxon>
        <taxon>Coniosporium</taxon>
    </lineage>
</organism>
<keyword evidence="3" id="KW-1185">Reference proteome</keyword>
<dbReference type="EMBL" id="JAPDRL010000009">
    <property type="protein sequence ID" value="KAJ9668017.1"/>
    <property type="molecule type" value="Genomic_DNA"/>
</dbReference>
<name>A0ABQ9P6K3_9PEZI</name>
<feature type="compositionally biased region" description="Basic residues" evidence="1">
    <location>
        <begin position="119"/>
        <end position="130"/>
    </location>
</feature>
<accession>A0ABQ9P6K3</accession>
<protein>
    <submittedName>
        <fullName evidence="2">Uncharacterized protein</fullName>
    </submittedName>
</protein>
<evidence type="ECO:0000313" key="2">
    <source>
        <dbReference type="EMBL" id="KAJ9668017.1"/>
    </source>
</evidence>
<gene>
    <name evidence="2" type="ORF">H2201_001823</name>
</gene>
<evidence type="ECO:0000313" key="3">
    <source>
        <dbReference type="Proteomes" id="UP001172684"/>
    </source>
</evidence>
<feature type="compositionally biased region" description="Low complexity" evidence="1">
    <location>
        <begin position="236"/>
        <end position="269"/>
    </location>
</feature>
<feature type="region of interest" description="Disordered" evidence="1">
    <location>
        <begin position="221"/>
        <end position="269"/>
    </location>
</feature>
<proteinExistence type="predicted"/>
<feature type="region of interest" description="Disordered" evidence="1">
    <location>
        <begin position="117"/>
        <end position="141"/>
    </location>
</feature>
<dbReference type="Proteomes" id="UP001172684">
    <property type="component" value="Unassembled WGS sequence"/>
</dbReference>
<reference evidence="2" key="1">
    <citation type="submission" date="2022-10" db="EMBL/GenBank/DDBJ databases">
        <title>Culturing micro-colonial fungi from biological soil crusts in the Mojave desert and describing Neophaeococcomyces mojavensis, and introducing the new genera and species Taxawa tesnikishii.</title>
        <authorList>
            <person name="Kurbessoian T."/>
            <person name="Stajich J.E."/>
        </authorList>
    </citation>
    <scope>NUCLEOTIDE SEQUENCE</scope>
    <source>
        <strain evidence="2">TK_1</strain>
    </source>
</reference>